<accession>A0AAV5DK13</accession>
<protein>
    <recommendedName>
        <fullName evidence="1">F-box domain-containing protein</fullName>
    </recommendedName>
</protein>
<keyword evidence="3" id="KW-1185">Reference proteome</keyword>
<dbReference type="PANTHER" id="PTHR32133:SF386">
    <property type="entry name" value="F-BOX DOMAIN-CONTAINING PROTEIN"/>
    <property type="match status" value="1"/>
</dbReference>
<dbReference type="EMBL" id="BQKI01000017">
    <property type="protein sequence ID" value="GJN10452.1"/>
    <property type="molecule type" value="Genomic_DNA"/>
</dbReference>
<sequence>MAPPRRAPPELTDKLVERVLLHIPPTDPAGLLRAALVCKRWGRLTFSRRFRSRYRDFHGGDAMVGLLCNLEDADGKYVSRFVPTPPPSGPPRADLRGWRALDARHGRVLLRDLVWGSYLDVWDPFTGERRQLTATPPIQDRWSWNAAVLCAQYDACDHLVCRGGPFLVVVLGANDAHSMSVCFYSSDTARWSTPRRLARLPEHGVDVVPPVLIGNALYFGIDLGSFTTSGPAAPEVDGVVEAAGGGELGEQSPPPVAGNEALEAVGEELEAGVDDDNLDADHDEDAPLRRDLAGDVRVVSPARFLTGRSVLKYDLNTRRPSLIHQPHGSFGHFSVIMAMGDERVIELDDLLPVVALPVSSDFVGYAQGFQVFFVGTKDGLYSYERYSGVVKKVCDDKGIHNVVPYITLYIPALRAAFTGEASDGASSA</sequence>
<feature type="domain" description="F-box" evidence="1">
    <location>
        <begin position="10"/>
        <end position="51"/>
    </location>
</feature>
<organism evidence="2 3">
    <name type="scientific">Eleusine coracana subsp. coracana</name>
    <dbReference type="NCBI Taxonomy" id="191504"/>
    <lineage>
        <taxon>Eukaryota</taxon>
        <taxon>Viridiplantae</taxon>
        <taxon>Streptophyta</taxon>
        <taxon>Embryophyta</taxon>
        <taxon>Tracheophyta</taxon>
        <taxon>Spermatophyta</taxon>
        <taxon>Magnoliopsida</taxon>
        <taxon>Liliopsida</taxon>
        <taxon>Poales</taxon>
        <taxon>Poaceae</taxon>
        <taxon>PACMAD clade</taxon>
        <taxon>Chloridoideae</taxon>
        <taxon>Cynodonteae</taxon>
        <taxon>Eleusininae</taxon>
        <taxon>Eleusine</taxon>
    </lineage>
</organism>
<reference evidence="2" key="2">
    <citation type="submission" date="2021-12" db="EMBL/GenBank/DDBJ databases">
        <title>Resequencing data analysis of finger millet.</title>
        <authorList>
            <person name="Hatakeyama M."/>
            <person name="Aluri S."/>
            <person name="Balachadran M.T."/>
            <person name="Sivarajan S.R."/>
            <person name="Poveda L."/>
            <person name="Shimizu-Inatsugi R."/>
            <person name="Schlapbach R."/>
            <person name="Sreeman S.M."/>
            <person name="Shimizu K.K."/>
        </authorList>
    </citation>
    <scope>NUCLEOTIDE SEQUENCE</scope>
</reference>
<dbReference type="InterPro" id="IPR036047">
    <property type="entry name" value="F-box-like_dom_sf"/>
</dbReference>
<evidence type="ECO:0000313" key="2">
    <source>
        <dbReference type="EMBL" id="GJN10452.1"/>
    </source>
</evidence>
<evidence type="ECO:0000313" key="3">
    <source>
        <dbReference type="Proteomes" id="UP001054889"/>
    </source>
</evidence>
<dbReference type="Proteomes" id="UP001054889">
    <property type="component" value="Unassembled WGS sequence"/>
</dbReference>
<dbReference type="AlphaFoldDB" id="A0AAV5DK13"/>
<proteinExistence type="predicted"/>
<reference evidence="2" key="1">
    <citation type="journal article" date="2018" name="DNA Res.">
        <title>Multiple hybrid de novo genome assembly of finger millet, an orphan allotetraploid crop.</title>
        <authorList>
            <person name="Hatakeyama M."/>
            <person name="Aluri S."/>
            <person name="Balachadran M.T."/>
            <person name="Sivarajan S.R."/>
            <person name="Patrignani A."/>
            <person name="Gruter S."/>
            <person name="Poveda L."/>
            <person name="Shimizu-Inatsugi R."/>
            <person name="Baeten J."/>
            <person name="Francoijs K.J."/>
            <person name="Nataraja K.N."/>
            <person name="Reddy Y.A.N."/>
            <person name="Phadnis S."/>
            <person name="Ravikumar R.L."/>
            <person name="Schlapbach R."/>
            <person name="Sreeman S.M."/>
            <person name="Shimizu K.K."/>
        </authorList>
    </citation>
    <scope>NUCLEOTIDE SEQUENCE</scope>
</reference>
<dbReference type="PANTHER" id="PTHR32133">
    <property type="entry name" value="OS07G0120400 PROTEIN"/>
    <property type="match status" value="1"/>
</dbReference>
<dbReference type="InterPro" id="IPR001810">
    <property type="entry name" value="F-box_dom"/>
</dbReference>
<comment type="caution">
    <text evidence="2">The sequence shown here is derived from an EMBL/GenBank/DDBJ whole genome shotgun (WGS) entry which is preliminary data.</text>
</comment>
<name>A0AAV5DK13_ELECO</name>
<dbReference type="SUPFAM" id="SSF81383">
    <property type="entry name" value="F-box domain"/>
    <property type="match status" value="1"/>
</dbReference>
<gene>
    <name evidence="2" type="primary">ga28546</name>
    <name evidence="2" type="ORF">PR202_ga28546</name>
</gene>
<evidence type="ECO:0000259" key="1">
    <source>
        <dbReference type="Pfam" id="PF00646"/>
    </source>
</evidence>
<dbReference type="Pfam" id="PF00646">
    <property type="entry name" value="F-box"/>
    <property type="match status" value="1"/>
</dbReference>